<gene>
    <name evidence="3" type="ordered locus">Npun_R0157</name>
</gene>
<name>B2J3M5_NOSP7</name>
<dbReference type="STRING" id="63737.Npun_R0157"/>
<accession>B2J3M5</accession>
<proteinExistence type="predicted"/>
<protein>
    <recommendedName>
        <fullName evidence="5">DUF262 domain-containing protein</fullName>
    </recommendedName>
</protein>
<sequence>MSAVKLQANDYPISKIFSNDFIFTIPLYQRPYAWTTEQAGELLEDLVTALGDSDDKIDDINPYFLGNIVLIKGDKPDAQVVDGQQRLTTLTVLLAALRASVSKENIHILTKYLYQEDDFDPNDNVYRLTVRERDAQFFKEYIQDEGGIDKLKNLHTAKLSDSRKNFKDNTLLFINRLQSFTNNQLLRLTQFIIKRCFLVVVATPDIDSAYRIFSVINNRGMDLCHADILKAEIIGKISLEQQEKYSAKWEETEEKLGRDIFKSLFSHIRMIHIKSKPRESILKEFLNDVKPINAPQQLIDKILIPYAEAFYDINNLAYHSDILEEEVNQKFRWLHLIDNSDWIPPAILYLSRNYSNPELLLRFFTDLDRLASGLMIQRNNINERIERYSKLLYAIEVGEDLYAPYSPLQLKPEEQTRILKILNDDLYLIRKIRLYVLLRLDAALSEGKASYNFCNISVEHVLPQNPTSDSMWVQSFPSQEERDKYVHRIGNLVLLSSSKNAQANNYDFDLKKQKYFTTRAGICNFALTTQVLMEKEWTAEVLTKRQEQLIHHLKEVWRLQ</sequence>
<feature type="domain" description="GmrSD restriction endonucleases N-terminal" evidence="1">
    <location>
        <begin position="13"/>
        <end position="233"/>
    </location>
</feature>
<evidence type="ECO:0008006" key="5">
    <source>
        <dbReference type="Google" id="ProtNLM"/>
    </source>
</evidence>
<evidence type="ECO:0000259" key="2">
    <source>
        <dbReference type="Pfam" id="PF07510"/>
    </source>
</evidence>
<dbReference type="InterPro" id="IPR011089">
    <property type="entry name" value="GmrSD_C"/>
</dbReference>
<dbReference type="Pfam" id="PF07510">
    <property type="entry name" value="GmrSD_C"/>
    <property type="match status" value="1"/>
</dbReference>
<organism evidence="3 4">
    <name type="scientific">Nostoc punctiforme (strain ATCC 29133 / PCC 73102)</name>
    <dbReference type="NCBI Taxonomy" id="63737"/>
    <lineage>
        <taxon>Bacteria</taxon>
        <taxon>Bacillati</taxon>
        <taxon>Cyanobacteriota</taxon>
        <taxon>Cyanophyceae</taxon>
        <taxon>Nostocales</taxon>
        <taxon>Nostocaceae</taxon>
        <taxon>Nostoc</taxon>
    </lineage>
</organism>
<keyword evidence="4" id="KW-1185">Reference proteome</keyword>
<dbReference type="OrthoDB" id="9798761at2"/>
<dbReference type="HOGENOM" id="CLU_011736_6_0_3"/>
<dbReference type="RefSeq" id="WP_012406984.1">
    <property type="nucleotide sequence ID" value="NC_010628.1"/>
</dbReference>
<evidence type="ECO:0000259" key="1">
    <source>
        <dbReference type="Pfam" id="PF03235"/>
    </source>
</evidence>
<dbReference type="PANTHER" id="PTHR35149">
    <property type="entry name" value="SLL5132 PROTEIN"/>
    <property type="match status" value="1"/>
</dbReference>
<evidence type="ECO:0000313" key="3">
    <source>
        <dbReference type="EMBL" id="ACC78955.1"/>
    </source>
</evidence>
<dbReference type="InterPro" id="IPR004919">
    <property type="entry name" value="GmrSD_N"/>
</dbReference>
<reference evidence="3 4" key="2">
    <citation type="journal article" date="2013" name="Plant Physiol.">
        <title>A Nostoc punctiforme Sugar Transporter Necessary to Establish a Cyanobacterium-Plant Symbiosis.</title>
        <authorList>
            <person name="Ekman M."/>
            <person name="Picossi S."/>
            <person name="Campbell E.L."/>
            <person name="Meeks J.C."/>
            <person name="Flores E."/>
        </authorList>
    </citation>
    <scope>NUCLEOTIDE SEQUENCE [LARGE SCALE GENOMIC DNA]</scope>
    <source>
        <strain evidence="4">ATCC 29133 / PCC 73102</strain>
    </source>
</reference>
<dbReference type="AlphaFoldDB" id="B2J3M5"/>
<dbReference type="eggNOG" id="COG1479">
    <property type="taxonomic scope" value="Bacteria"/>
</dbReference>
<dbReference type="PANTHER" id="PTHR35149:SF2">
    <property type="entry name" value="DUF262 DOMAIN-CONTAINING PROTEIN"/>
    <property type="match status" value="1"/>
</dbReference>
<reference evidence="4" key="1">
    <citation type="submission" date="2008-04" db="EMBL/GenBank/DDBJ databases">
        <title>Complete sequence of chromosome of Nostoc punctiforme ATCC 29133.</title>
        <authorList>
            <consortium name="US DOE Joint Genome Institute"/>
            <person name="Copeland A."/>
            <person name="Lucas S."/>
            <person name="Lapidus A."/>
            <person name="Glavina del Rio T."/>
            <person name="Dalin E."/>
            <person name="Tice H."/>
            <person name="Pitluck S."/>
            <person name="Chain P."/>
            <person name="Malfatti S."/>
            <person name="Shin M."/>
            <person name="Vergez L."/>
            <person name="Schmutz J."/>
            <person name="Larimer F."/>
            <person name="Land M."/>
            <person name="Hauser L."/>
            <person name="Kyrpides N."/>
            <person name="Kim E."/>
            <person name="Meeks J.C."/>
            <person name="Elhai J."/>
            <person name="Campbell E.L."/>
            <person name="Thiel T."/>
            <person name="Longmire J."/>
            <person name="Potts M."/>
            <person name="Atlas R."/>
        </authorList>
    </citation>
    <scope>NUCLEOTIDE SEQUENCE [LARGE SCALE GENOMIC DNA]</scope>
    <source>
        <strain evidence="4">ATCC 29133 / PCC 73102</strain>
    </source>
</reference>
<dbReference type="Pfam" id="PF03235">
    <property type="entry name" value="GmrSD_N"/>
    <property type="match status" value="1"/>
</dbReference>
<dbReference type="PhylomeDB" id="B2J3M5"/>
<dbReference type="EMBL" id="CP001037">
    <property type="protein sequence ID" value="ACC78955.1"/>
    <property type="molecule type" value="Genomic_DNA"/>
</dbReference>
<feature type="domain" description="GmrSD restriction endonucleases C-terminal" evidence="2">
    <location>
        <begin position="430"/>
        <end position="550"/>
    </location>
</feature>
<dbReference type="Proteomes" id="UP000001191">
    <property type="component" value="Chromosome"/>
</dbReference>
<dbReference type="EnsemblBacteria" id="ACC78955">
    <property type="protein sequence ID" value="ACC78955"/>
    <property type="gene ID" value="Npun_R0157"/>
</dbReference>
<evidence type="ECO:0000313" key="4">
    <source>
        <dbReference type="Proteomes" id="UP000001191"/>
    </source>
</evidence>
<dbReference type="KEGG" id="npu:Npun_R0157"/>